<name>A0A7T8KDQ3_CALRO</name>
<protein>
    <submittedName>
        <fullName evidence="2">Uncharacterized protein</fullName>
    </submittedName>
</protein>
<accession>A0A7T8KDQ3</accession>
<proteinExistence type="predicted"/>
<reference evidence="3" key="1">
    <citation type="submission" date="2021-01" db="EMBL/GenBank/DDBJ databases">
        <title>Caligus Genome Assembly.</title>
        <authorList>
            <person name="Gallardo-Escarate C."/>
        </authorList>
    </citation>
    <scope>NUCLEOTIDE SEQUENCE [LARGE SCALE GENOMIC DNA]</scope>
</reference>
<evidence type="ECO:0000313" key="3">
    <source>
        <dbReference type="Proteomes" id="UP000595437"/>
    </source>
</evidence>
<dbReference type="Proteomes" id="UP000595437">
    <property type="component" value="Chromosome 4"/>
</dbReference>
<organism evidence="2 3">
    <name type="scientific">Caligus rogercresseyi</name>
    <name type="common">Sea louse</name>
    <dbReference type="NCBI Taxonomy" id="217165"/>
    <lineage>
        <taxon>Eukaryota</taxon>
        <taxon>Metazoa</taxon>
        <taxon>Ecdysozoa</taxon>
        <taxon>Arthropoda</taxon>
        <taxon>Crustacea</taxon>
        <taxon>Multicrustacea</taxon>
        <taxon>Hexanauplia</taxon>
        <taxon>Copepoda</taxon>
        <taxon>Siphonostomatoida</taxon>
        <taxon>Caligidae</taxon>
        <taxon>Caligus</taxon>
    </lineage>
</organism>
<evidence type="ECO:0000256" key="1">
    <source>
        <dbReference type="SAM" id="MobiDB-lite"/>
    </source>
</evidence>
<dbReference type="EMBL" id="CP045893">
    <property type="protein sequence ID" value="QQP53966.1"/>
    <property type="molecule type" value="Genomic_DNA"/>
</dbReference>
<dbReference type="AlphaFoldDB" id="A0A7T8KDQ3"/>
<evidence type="ECO:0000313" key="2">
    <source>
        <dbReference type="EMBL" id="QQP53966.1"/>
    </source>
</evidence>
<keyword evidence="3" id="KW-1185">Reference proteome</keyword>
<feature type="region of interest" description="Disordered" evidence="1">
    <location>
        <begin position="67"/>
        <end position="90"/>
    </location>
</feature>
<gene>
    <name evidence="2" type="ORF">FKW44_006628</name>
</gene>
<sequence>MGEYFVSIPNILQRSKGGLRMIDVDIHCSLHLISWLKRYPMVDHLWRNALSGAKICPVQHWVRARTRVPPTPAPQPRKELWDFPQELLEA</sequence>